<evidence type="ECO:0000313" key="1">
    <source>
        <dbReference type="EMBL" id="NME89592.1"/>
    </source>
</evidence>
<dbReference type="EMBL" id="JABAFZ010000006">
    <property type="protein sequence ID" value="NME89592.1"/>
    <property type="molecule type" value="Genomic_DNA"/>
</dbReference>
<protein>
    <submittedName>
        <fullName evidence="1">Uncharacterized protein</fullName>
    </submittedName>
</protein>
<name>A0AB36CLP9_9CORY</name>
<evidence type="ECO:0000313" key="2">
    <source>
        <dbReference type="Proteomes" id="UP000544551"/>
    </source>
</evidence>
<dbReference type="AlphaFoldDB" id="A0AB36CLP9"/>
<reference evidence="1 2" key="1">
    <citation type="submission" date="2020-04" db="EMBL/GenBank/DDBJ databases">
        <authorList>
            <person name="Hitch T.C.A."/>
            <person name="Wylensek D."/>
            <person name="Clavel T."/>
        </authorList>
    </citation>
    <scope>NUCLEOTIDE SEQUENCE [LARGE SCALE GENOMIC DNA]</scope>
    <source>
        <strain evidence="1 2">BL-383-APC-3D</strain>
    </source>
</reference>
<accession>A0AB36CLP9</accession>
<proteinExistence type="predicted"/>
<dbReference type="RefSeq" id="WP_168969869.1">
    <property type="nucleotide sequence ID" value="NZ_JABAFZ010000006.1"/>
</dbReference>
<comment type="caution">
    <text evidence="1">The sequence shown here is derived from an EMBL/GenBank/DDBJ whole genome shotgun (WGS) entry which is preliminary data.</text>
</comment>
<sequence length="65" mass="7331">MPKPHHPTNPEEPEAREERLVFLIDTLESIIDDNDGRVSGHAIRSLSEAREELTSELSLLQKGII</sequence>
<gene>
    <name evidence="1" type="ORF">HF853_07915</name>
</gene>
<dbReference type="Proteomes" id="UP000544551">
    <property type="component" value="Unassembled WGS sequence"/>
</dbReference>
<organism evidence="1 2">
    <name type="scientific">Corynebacterium stationis</name>
    <dbReference type="NCBI Taxonomy" id="1705"/>
    <lineage>
        <taxon>Bacteria</taxon>
        <taxon>Bacillati</taxon>
        <taxon>Actinomycetota</taxon>
        <taxon>Actinomycetes</taxon>
        <taxon>Mycobacteriales</taxon>
        <taxon>Corynebacteriaceae</taxon>
        <taxon>Corynebacterium</taxon>
    </lineage>
</organism>